<accession>A0A5C8LZE0</accession>
<dbReference type="OrthoDB" id="6382326at2"/>
<evidence type="ECO:0000313" key="3">
    <source>
        <dbReference type="EMBL" id="TXK82187.1"/>
    </source>
</evidence>
<reference evidence="3 4" key="1">
    <citation type="submission" date="2019-08" db="EMBL/GenBank/DDBJ databases">
        <title>Draft genome analysis of Rheinheimera tangshanensis isolated from the roots of fresh rice plants (Oryza sativa).</title>
        <authorList>
            <person name="Yu Q."/>
            <person name="Qi Y."/>
            <person name="Zhang H."/>
            <person name="Pu J."/>
        </authorList>
    </citation>
    <scope>NUCLEOTIDE SEQUENCE [LARGE SCALE GENOMIC DNA]</scope>
    <source>
        <strain evidence="3 4">JA3-B52</strain>
    </source>
</reference>
<dbReference type="EMBL" id="VRLR01000002">
    <property type="protein sequence ID" value="TXK82187.1"/>
    <property type="molecule type" value="Genomic_DNA"/>
</dbReference>
<comment type="caution">
    <text evidence="3">The sequence shown here is derived from an EMBL/GenBank/DDBJ whole genome shotgun (WGS) entry which is preliminary data.</text>
</comment>
<evidence type="ECO:0000313" key="4">
    <source>
        <dbReference type="Proteomes" id="UP000321814"/>
    </source>
</evidence>
<keyword evidence="2" id="KW-0732">Signal</keyword>
<keyword evidence="1" id="KW-0175">Coiled coil</keyword>
<keyword evidence="4" id="KW-1185">Reference proteome</keyword>
<dbReference type="AlphaFoldDB" id="A0A5C8LZE0"/>
<sequence>MRLWCKGLAFGLLVLTSAVHADCMQNLQQEDYMGALKACFPELLNNKSPFRLGSASPFGTVEAPSQEALLAKQLAEKGDPNFQLFWSLVLASHGEKMSMDLVNQEETISRGHEKYTFDEYRALKAGLDKQIQEWRVKAAEAGHQMAISMLVMPVYTKQALPQPDFLPTAEEKALALRFLPKLDSSMHELPADLQQKIQHVKTKEDKLVEEQNQLQGAAKLSEQELIQLTKDLKRRSSYSGRVRSNWSELKEVYQLLIDNYQNTDAAVSLANETSKRTVQLKWMQWAAERKHKVAMSWYGAYLVCNQQTTEGMAYLKQAQQAGDPDAPLLLDEIKDLGYTTNCDNGWIY</sequence>
<evidence type="ECO:0008006" key="5">
    <source>
        <dbReference type="Google" id="ProtNLM"/>
    </source>
</evidence>
<dbReference type="RefSeq" id="WP_147903418.1">
    <property type="nucleotide sequence ID" value="NZ_BAAAGC010000017.1"/>
</dbReference>
<name>A0A5C8LZE0_9GAMM</name>
<feature type="chain" id="PRO_5023126106" description="Sel1 repeat family protein" evidence="2">
    <location>
        <begin position="22"/>
        <end position="348"/>
    </location>
</feature>
<evidence type="ECO:0000256" key="2">
    <source>
        <dbReference type="SAM" id="SignalP"/>
    </source>
</evidence>
<evidence type="ECO:0000256" key="1">
    <source>
        <dbReference type="SAM" id="Coils"/>
    </source>
</evidence>
<proteinExistence type="predicted"/>
<dbReference type="Proteomes" id="UP000321814">
    <property type="component" value="Unassembled WGS sequence"/>
</dbReference>
<feature type="signal peptide" evidence="2">
    <location>
        <begin position="1"/>
        <end position="21"/>
    </location>
</feature>
<protein>
    <recommendedName>
        <fullName evidence="5">Sel1 repeat family protein</fullName>
    </recommendedName>
</protein>
<gene>
    <name evidence="3" type="ORF">FU839_04685</name>
</gene>
<organism evidence="3 4">
    <name type="scientific">Rheinheimera tangshanensis</name>
    <dbReference type="NCBI Taxonomy" id="400153"/>
    <lineage>
        <taxon>Bacteria</taxon>
        <taxon>Pseudomonadati</taxon>
        <taxon>Pseudomonadota</taxon>
        <taxon>Gammaproteobacteria</taxon>
        <taxon>Chromatiales</taxon>
        <taxon>Chromatiaceae</taxon>
        <taxon>Rheinheimera</taxon>
    </lineage>
</organism>
<feature type="coiled-coil region" evidence="1">
    <location>
        <begin position="193"/>
        <end position="220"/>
    </location>
</feature>